<gene>
    <name evidence="1" type="ORF">RKD21_000451</name>
</gene>
<keyword evidence="2" id="KW-1185">Reference proteome</keyword>
<organism evidence="1 2">
    <name type="scientific">Streptomyces albogriseolus</name>
    <dbReference type="NCBI Taxonomy" id="1887"/>
    <lineage>
        <taxon>Bacteria</taxon>
        <taxon>Bacillati</taxon>
        <taxon>Actinomycetota</taxon>
        <taxon>Actinomycetes</taxon>
        <taxon>Kitasatosporales</taxon>
        <taxon>Streptomycetaceae</taxon>
        <taxon>Streptomyces</taxon>
        <taxon>Streptomyces albogriseolus group</taxon>
    </lineage>
</organism>
<reference evidence="1" key="1">
    <citation type="submission" date="2024-07" db="EMBL/GenBank/DDBJ databases">
        <title>Genome sequencing of plant associated microbes to promote plant fitness in Sorghum bicolor and Oryza sativa.</title>
        <authorList>
            <person name="Coleman-Derr D."/>
        </authorList>
    </citation>
    <scope>NUCLEOTIDE SEQUENCE</scope>
    <source>
        <strain evidence="1">SAI-173</strain>
    </source>
</reference>
<evidence type="ECO:0000313" key="2">
    <source>
        <dbReference type="Proteomes" id="UP001565447"/>
    </source>
</evidence>
<evidence type="ECO:0000313" key="1">
    <source>
        <dbReference type="EMBL" id="MEY9810194.1"/>
    </source>
</evidence>
<comment type="caution">
    <text evidence="1">The sequence shown here is derived from an EMBL/GenBank/DDBJ whole genome shotgun (WGS) entry which is preliminary data.</text>
</comment>
<accession>A0ACC6UFV7</accession>
<dbReference type="Proteomes" id="UP001565447">
    <property type="component" value="Unassembled WGS sequence"/>
</dbReference>
<sequence length="284" mass="27597">MSRSGEVRNPWGEAAFDAGVPLVDRAVAGREYGRDLAACRDDVQGAADTAVSAGRAGRGRPVGGGGPACRSGFGERTGGAGVDATAARHAVGLGPGPAGAGGDHGVGAPAGQGQGEGALHLGAHADAPAAGDAQVPVQPDVGVGVVPAPAAGALCHVGGDSRRPADLGQFTGVVVGEGTGRQGRDDDLHRLPAQPPELVGAGLDLYTGAGRGHTGRHGPSVGGHEAGTAGPGRGDPVVGAQRGQIDPGRLHRREQGGPVGHGDARAVDADLDSGHGAHPASRSP</sequence>
<dbReference type="EMBL" id="JBGCBD010000002">
    <property type="protein sequence ID" value="MEY9810194.1"/>
    <property type="molecule type" value="Genomic_DNA"/>
</dbReference>
<protein>
    <submittedName>
        <fullName evidence="1">Uncharacterized protein</fullName>
    </submittedName>
</protein>
<proteinExistence type="predicted"/>
<name>A0ACC6UFV7_STRAO</name>